<protein>
    <submittedName>
        <fullName evidence="2">Uncharacterized protein</fullName>
    </submittedName>
</protein>
<keyword evidence="3" id="KW-1185">Reference proteome</keyword>
<name>A0A4Y2EAZ6_ARAVE</name>
<organism evidence="2 3">
    <name type="scientific">Araneus ventricosus</name>
    <name type="common">Orbweaver spider</name>
    <name type="synonym">Epeira ventricosa</name>
    <dbReference type="NCBI Taxonomy" id="182803"/>
    <lineage>
        <taxon>Eukaryota</taxon>
        <taxon>Metazoa</taxon>
        <taxon>Ecdysozoa</taxon>
        <taxon>Arthropoda</taxon>
        <taxon>Chelicerata</taxon>
        <taxon>Arachnida</taxon>
        <taxon>Araneae</taxon>
        <taxon>Araneomorphae</taxon>
        <taxon>Entelegynae</taxon>
        <taxon>Araneoidea</taxon>
        <taxon>Araneidae</taxon>
        <taxon>Araneus</taxon>
    </lineage>
</organism>
<dbReference type="AlphaFoldDB" id="A0A4Y2EAZ6"/>
<proteinExistence type="predicted"/>
<accession>A0A4Y2EAZ6</accession>
<reference evidence="2 3" key="1">
    <citation type="journal article" date="2019" name="Sci. Rep.">
        <title>Orb-weaving spider Araneus ventricosus genome elucidates the spidroin gene catalogue.</title>
        <authorList>
            <person name="Kono N."/>
            <person name="Nakamura H."/>
            <person name="Ohtoshi R."/>
            <person name="Moran D.A.P."/>
            <person name="Shinohara A."/>
            <person name="Yoshida Y."/>
            <person name="Fujiwara M."/>
            <person name="Mori M."/>
            <person name="Tomita M."/>
            <person name="Arakawa K."/>
        </authorList>
    </citation>
    <scope>NUCLEOTIDE SEQUENCE [LARGE SCALE GENOMIC DNA]</scope>
</reference>
<evidence type="ECO:0000313" key="2">
    <source>
        <dbReference type="EMBL" id="GBM26353.1"/>
    </source>
</evidence>
<comment type="caution">
    <text evidence="2">The sequence shown here is derived from an EMBL/GenBank/DDBJ whole genome shotgun (WGS) entry which is preliminary data.</text>
</comment>
<evidence type="ECO:0000313" key="3">
    <source>
        <dbReference type="Proteomes" id="UP000499080"/>
    </source>
</evidence>
<evidence type="ECO:0000256" key="1">
    <source>
        <dbReference type="SAM" id="MobiDB-lite"/>
    </source>
</evidence>
<dbReference type="Proteomes" id="UP000499080">
    <property type="component" value="Unassembled WGS sequence"/>
</dbReference>
<feature type="region of interest" description="Disordered" evidence="1">
    <location>
        <begin position="1"/>
        <end position="30"/>
    </location>
</feature>
<dbReference type="EMBL" id="BGPR01000558">
    <property type="protein sequence ID" value="GBM26353.1"/>
    <property type="molecule type" value="Genomic_DNA"/>
</dbReference>
<gene>
    <name evidence="2" type="ORF">AVEN_239353_1</name>
</gene>
<sequence length="140" mass="16181">MPEEEVENLPLHTTRTAGTNNGTSNDGEESTNLTLREMCLALCRSEYKKAVSGCDSGMTMIPSVRDQCFGDFEKPNISSEQRFELQDKRLVCFQNCKQGCLKLQYDYKIKFREVVLVRKMTFNDVFAYHVFDCWICCTNF</sequence>
<feature type="compositionally biased region" description="Polar residues" evidence="1">
    <location>
        <begin position="11"/>
        <end position="30"/>
    </location>
</feature>